<dbReference type="PATRIC" id="fig|1447256.3.peg.1602"/>
<evidence type="ECO:0000313" key="3">
    <source>
        <dbReference type="Proteomes" id="UP000035514"/>
    </source>
</evidence>
<reference evidence="2 3" key="1">
    <citation type="submission" date="2014-01" db="EMBL/GenBank/DDBJ databases">
        <title>Development of a Comparative Genomic Fingerprinting Assay for High Resolution Genotyping of Arcobacter butzleri.</title>
        <authorList>
            <person name="Webb A.L."/>
            <person name="Inglis G.D."/>
            <person name="Kruczkiewicz P."/>
            <person name="Selinger L.B."/>
            <person name="Taboada E.N."/>
        </authorList>
    </citation>
    <scope>NUCLEOTIDE SEQUENCE [LARGE SCALE GENOMIC DNA]</scope>
    <source>
        <strain evidence="2 3">L348</strain>
    </source>
</reference>
<accession>A0A0G9JWN6</accession>
<feature type="chain" id="PRO_5002578297" evidence="1">
    <location>
        <begin position="20"/>
        <end position="138"/>
    </location>
</feature>
<sequence>MKKLIFTILIVFGATITMANENSLNEEAAKIFEENFQKEKKETNSPTLLGKTYNKNTRTLTYYWLDKIMDLRGLSKTEISEILNEFKRVYKKGVCDKNAIALSEGISNFKIRYKFYDLNEFQDAIIVYDIAKDCKNLK</sequence>
<feature type="signal peptide" evidence="1">
    <location>
        <begin position="1"/>
        <end position="19"/>
    </location>
</feature>
<dbReference type="AlphaFoldDB" id="A0A0G9JWN6"/>
<comment type="caution">
    <text evidence="2">The sequence shown here is derived from an EMBL/GenBank/DDBJ whole genome shotgun (WGS) entry which is preliminary data.</text>
</comment>
<organism evidence="2 3">
    <name type="scientific">Aliarcobacter butzleri L348</name>
    <dbReference type="NCBI Taxonomy" id="1447256"/>
    <lineage>
        <taxon>Bacteria</taxon>
        <taxon>Pseudomonadati</taxon>
        <taxon>Campylobacterota</taxon>
        <taxon>Epsilonproteobacteria</taxon>
        <taxon>Campylobacterales</taxon>
        <taxon>Arcobacteraceae</taxon>
        <taxon>Aliarcobacter</taxon>
    </lineage>
</organism>
<evidence type="ECO:0000313" key="2">
    <source>
        <dbReference type="EMBL" id="KLD98666.1"/>
    </source>
</evidence>
<proteinExistence type="predicted"/>
<gene>
    <name evidence="2" type="ORF">AA20_08215</name>
</gene>
<dbReference type="EMBL" id="JAIQ01000117">
    <property type="protein sequence ID" value="KLD98666.1"/>
    <property type="molecule type" value="Genomic_DNA"/>
</dbReference>
<dbReference type="RefSeq" id="WP_046996938.1">
    <property type="nucleotide sequence ID" value="NZ_JAIQ01000117.1"/>
</dbReference>
<keyword evidence="1" id="KW-0732">Signal</keyword>
<dbReference type="Proteomes" id="UP000035514">
    <property type="component" value="Unassembled WGS sequence"/>
</dbReference>
<name>A0A0G9JWN6_9BACT</name>
<evidence type="ECO:0000256" key="1">
    <source>
        <dbReference type="SAM" id="SignalP"/>
    </source>
</evidence>
<protein>
    <submittedName>
        <fullName evidence="2">Uncharacterized protein</fullName>
    </submittedName>
</protein>